<dbReference type="EMBL" id="CP072943">
    <property type="protein sequence ID" value="QTX33055.1"/>
    <property type="molecule type" value="Genomic_DNA"/>
</dbReference>
<sequence>MVFCGAPGWYHGKGASSGVPSEGGVVVTTDRKLQERRPLFEVTKELVAVAQGLEKADLVLRNVRLLNVNTAEIQEGLDVAVRAGRIAYVGRADHTIGPDTIVVDGEGKVLVPGFIDGHIHVESSMVTVREYARVVVPHGTTAIFMDPHEIANVLGMEGVRFMVDDGRDVPLNVWATMPSCVPAVPGFEDGGAQFGPAEVAEAMTWEGIAGLGELMNFPGVLMGSDHAHGEIEATLRAGKPVTGHYSMPDIDRGLNAYIASGVSSCHESTRKEDALARMRLGMYAMMREGSAWHDVKETVRSLTEEKIDSRFGLLVSDDAHPDTLLSLGHLDHIVRRAIEEGLDPIRAVQMVTINTAQCFGMAHEIGSISPGKFADMVLLSDLSRVTVDRVFYNGRLVAEKGEMVVAIAPSVVPGWARKTVRLARPVSEADLKIDAPEGASSVRARVMEIIEAHVGTYARQMELPVVDGAVPASVDRDVAKMAVFERHRATGTRGLGFVTGFGLQGGAVASTVAHDAHNLMVVGTNDADMALAANALAEAGGGMIAVRDGQVLALLPLPLAGLMSDEPARIVAASVEALDRAWKELGCSLHAPFMTMALLPLACLPELRLTNRGLVDTVAFRFTELFV</sequence>
<dbReference type="Pfam" id="PF13382">
    <property type="entry name" value="Adenine_deam_C"/>
    <property type="match status" value="1"/>
</dbReference>
<name>A0A9Q7EY27_9BACT</name>
<keyword evidence="4 8" id="KW-0378">Hydrolase</keyword>
<evidence type="ECO:0000313" key="11">
    <source>
        <dbReference type="EMBL" id="QTX33055.1"/>
    </source>
</evidence>
<protein>
    <recommendedName>
        <fullName evidence="7 8">Adenine deaminase</fullName>
        <shortName evidence="8">Adenase</shortName>
        <shortName evidence="8">Adenine aminase</shortName>
        <ecNumber evidence="3 8">3.5.4.2</ecNumber>
    </recommendedName>
</protein>
<accession>A0A9Q7EY27</accession>
<dbReference type="HAMAP" id="MF_01518">
    <property type="entry name" value="Adenine_deamin"/>
    <property type="match status" value="1"/>
</dbReference>
<dbReference type="SUPFAM" id="SSF51338">
    <property type="entry name" value="Composite domain of metallo-dependent hydrolases"/>
    <property type="match status" value="1"/>
</dbReference>
<evidence type="ECO:0000256" key="6">
    <source>
        <dbReference type="ARBA" id="ARBA00047720"/>
    </source>
</evidence>
<keyword evidence="12" id="KW-1185">Reference proteome</keyword>
<dbReference type="PANTHER" id="PTHR11113">
    <property type="entry name" value="N-ACETYLGLUCOSAMINE-6-PHOSPHATE DEACETYLASE"/>
    <property type="match status" value="1"/>
</dbReference>
<reference evidence="12" key="1">
    <citation type="submission" date="2021-04" db="EMBL/GenBank/DDBJ databases">
        <title>A novel Synergistetes isolate from a pyrite-forming mixed culture.</title>
        <authorList>
            <person name="Bunk B."/>
            <person name="Sproer C."/>
            <person name="Spring S."/>
            <person name="Pester M."/>
        </authorList>
    </citation>
    <scope>NUCLEOTIDE SEQUENCE [LARGE SCALE GENOMIC DNA]</scope>
    <source>
        <strain evidence="12">J.5.4.2-T.3.5.2</strain>
    </source>
</reference>
<dbReference type="GO" id="GO:0000034">
    <property type="term" value="F:adenine deaminase activity"/>
    <property type="evidence" value="ECO:0007669"/>
    <property type="project" value="UniProtKB-UniRule"/>
</dbReference>
<evidence type="ECO:0000256" key="5">
    <source>
        <dbReference type="ARBA" id="ARBA00023211"/>
    </source>
</evidence>
<dbReference type="EC" id="3.5.4.2" evidence="3 8"/>
<gene>
    <name evidence="8 11" type="primary">ade</name>
    <name evidence="11" type="ORF">KAR29_03895</name>
</gene>
<comment type="catalytic activity">
    <reaction evidence="6 8">
        <text>adenine + H2O + H(+) = hypoxanthine + NH4(+)</text>
        <dbReference type="Rhea" id="RHEA:23688"/>
        <dbReference type="ChEBI" id="CHEBI:15377"/>
        <dbReference type="ChEBI" id="CHEBI:15378"/>
        <dbReference type="ChEBI" id="CHEBI:16708"/>
        <dbReference type="ChEBI" id="CHEBI:17368"/>
        <dbReference type="ChEBI" id="CHEBI:28938"/>
        <dbReference type="EC" id="3.5.4.2"/>
    </reaction>
</comment>
<evidence type="ECO:0000256" key="7">
    <source>
        <dbReference type="ARBA" id="ARBA00069718"/>
    </source>
</evidence>
<organism evidence="11 12">
    <name type="scientific">Aminithiophilus ramosus</name>
    <dbReference type="NCBI Taxonomy" id="3029084"/>
    <lineage>
        <taxon>Bacteria</taxon>
        <taxon>Thermotogati</taxon>
        <taxon>Synergistota</taxon>
        <taxon>Synergistia</taxon>
        <taxon>Synergistales</taxon>
        <taxon>Aminithiophilaceae</taxon>
        <taxon>Aminithiophilus</taxon>
    </lineage>
</organism>
<evidence type="ECO:0000259" key="9">
    <source>
        <dbReference type="Pfam" id="PF01979"/>
    </source>
</evidence>
<dbReference type="Gene3D" id="2.30.40.10">
    <property type="entry name" value="Urease, subunit C, domain 1"/>
    <property type="match status" value="1"/>
</dbReference>
<dbReference type="GO" id="GO:0006146">
    <property type="term" value="P:adenine catabolic process"/>
    <property type="evidence" value="ECO:0007669"/>
    <property type="project" value="InterPro"/>
</dbReference>
<dbReference type="InterPro" id="IPR006679">
    <property type="entry name" value="Adenine_deam"/>
</dbReference>
<evidence type="ECO:0000256" key="3">
    <source>
        <dbReference type="ARBA" id="ARBA00012782"/>
    </source>
</evidence>
<evidence type="ECO:0000256" key="2">
    <source>
        <dbReference type="ARBA" id="ARBA00006773"/>
    </source>
</evidence>
<dbReference type="KEGG" id="aram:KAR29_03895"/>
<dbReference type="InterPro" id="IPR026912">
    <property type="entry name" value="Adenine_deam_C"/>
</dbReference>
<dbReference type="PANTHER" id="PTHR11113:SF2">
    <property type="entry name" value="ADENINE DEAMINASE"/>
    <property type="match status" value="1"/>
</dbReference>
<feature type="domain" description="Adenine deaminase C-terminal" evidence="10">
    <location>
        <begin position="456"/>
        <end position="620"/>
    </location>
</feature>
<comment type="cofactor">
    <cofactor evidence="1 8">
        <name>Mn(2+)</name>
        <dbReference type="ChEBI" id="CHEBI:29035"/>
    </cofactor>
</comment>
<evidence type="ECO:0000313" key="12">
    <source>
        <dbReference type="Proteomes" id="UP000671879"/>
    </source>
</evidence>
<evidence type="ECO:0000256" key="1">
    <source>
        <dbReference type="ARBA" id="ARBA00001936"/>
    </source>
</evidence>
<keyword evidence="5 8" id="KW-0464">Manganese</keyword>
<evidence type="ECO:0000256" key="4">
    <source>
        <dbReference type="ARBA" id="ARBA00022801"/>
    </source>
</evidence>
<dbReference type="Gene3D" id="3.20.20.140">
    <property type="entry name" value="Metal-dependent hydrolases"/>
    <property type="match status" value="1"/>
</dbReference>
<dbReference type="AlphaFoldDB" id="A0A9Q7EY27"/>
<dbReference type="FunFam" id="3.20.20.140:FF:000016">
    <property type="entry name" value="Adenine deaminase"/>
    <property type="match status" value="1"/>
</dbReference>
<evidence type="ECO:0000259" key="10">
    <source>
        <dbReference type="Pfam" id="PF13382"/>
    </source>
</evidence>
<dbReference type="Pfam" id="PF01979">
    <property type="entry name" value="Amidohydro_1"/>
    <property type="match status" value="1"/>
</dbReference>
<evidence type="ECO:0000256" key="8">
    <source>
        <dbReference type="HAMAP-Rule" id="MF_01518"/>
    </source>
</evidence>
<dbReference type="SUPFAM" id="SSF51556">
    <property type="entry name" value="Metallo-dependent hydrolases"/>
    <property type="match status" value="1"/>
</dbReference>
<proteinExistence type="inferred from homology"/>
<dbReference type="InterPro" id="IPR032466">
    <property type="entry name" value="Metal_Hydrolase"/>
</dbReference>
<comment type="similarity">
    <text evidence="2 8">Belongs to the metallo-dependent hydrolases superfamily. Adenine deaminase family.</text>
</comment>
<dbReference type="InterPro" id="IPR006680">
    <property type="entry name" value="Amidohydro-rel"/>
</dbReference>
<dbReference type="InterPro" id="IPR011059">
    <property type="entry name" value="Metal-dep_hydrolase_composite"/>
</dbReference>
<feature type="domain" description="Amidohydrolase-related" evidence="9">
    <location>
        <begin position="109"/>
        <end position="397"/>
    </location>
</feature>
<dbReference type="Proteomes" id="UP000671879">
    <property type="component" value="Chromosome"/>
</dbReference>
<dbReference type="NCBIfam" id="TIGR01178">
    <property type="entry name" value="ade"/>
    <property type="match status" value="1"/>
</dbReference>